<protein>
    <submittedName>
        <fullName evidence="2">Uncharacterized protein</fullName>
    </submittedName>
</protein>
<name>A0A174V0B4_ANAHA</name>
<feature type="transmembrane region" description="Helical" evidence="1">
    <location>
        <begin position="7"/>
        <end position="29"/>
    </location>
</feature>
<sequence>MKNFKNIICGFILPILLLIVLPYIGFWLYNQNYIHNYIEQSIMNGKYMQEIFVRLVWGILTGIYMLWLNKSSTFMAICSTAVMIIILVCSVLLFMMEKILINNDMLFIWSVLPGILIGIWIYKIKQK</sequence>
<keyword evidence="1" id="KW-1133">Transmembrane helix</keyword>
<keyword evidence="1" id="KW-0472">Membrane</keyword>
<feature type="transmembrane region" description="Helical" evidence="1">
    <location>
        <begin position="106"/>
        <end position="122"/>
    </location>
</feature>
<keyword evidence="1" id="KW-0812">Transmembrane</keyword>
<accession>A0A174V0B4</accession>
<organism evidence="2 3">
    <name type="scientific">Anaerostipes hadrus</name>
    <dbReference type="NCBI Taxonomy" id="649756"/>
    <lineage>
        <taxon>Bacteria</taxon>
        <taxon>Bacillati</taxon>
        <taxon>Bacillota</taxon>
        <taxon>Clostridia</taxon>
        <taxon>Lachnospirales</taxon>
        <taxon>Lachnospiraceae</taxon>
        <taxon>Anaerostipes</taxon>
    </lineage>
</organism>
<dbReference type="AlphaFoldDB" id="A0A174V0B4"/>
<gene>
    <name evidence="2" type="ORF">ERS852520_03511</name>
</gene>
<evidence type="ECO:0000256" key="1">
    <source>
        <dbReference type="SAM" id="Phobius"/>
    </source>
</evidence>
<reference evidence="2 3" key="1">
    <citation type="submission" date="2015-09" db="EMBL/GenBank/DDBJ databases">
        <authorList>
            <consortium name="Pathogen Informatics"/>
        </authorList>
    </citation>
    <scope>NUCLEOTIDE SEQUENCE [LARGE SCALE GENOMIC DNA]</scope>
    <source>
        <strain evidence="2 3">2789STDY5834908</strain>
    </source>
</reference>
<dbReference type="EMBL" id="CZAU01000063">
    <property type="protein sequence ID" value="CUQ24619.1"/>
    <property type="molecule type" value="Genomic_DNA"/>
</dbReference>
<evidence type="ECO:0000313" key="2">
    <source>
        <dbReference type="EMBL" id="CUQ24619.1"/>
    </source>
</evidence>
<dbReference type="RefSeq" id="WP_055162634.1">
    <property type="nucleotide sequence ID" value="NZ_CP143954.1"/>
</dbReference>
<feature type="transmembrane region" description="Helical" evidence="1">
    <location>
        <begin position="74"/>
        <end position="94"/>
    </location>
</feature>
<feature type="transmembrane region" description="Helical" evidence="1">
    <location>
        <begin position="51"/>
        <end position="67"/>
    </location>
</feature>
<dbReference type="Proteomes" id="UP000095564">
    <property type="component" value="Unassembled WGS sequence"/>
</dbReference>
<proteinExistence type="predicted"/>
<evidence type="ECO:0000313" key="3">
    <source>
        <dbReference type="Proteomes" id="UP000095564"/>
    </source>
</evidence>